<name>A0A6A6BN93_9PEZI</name>
<evidence type="ECO:0000313" key="3">
    <source>
        <dbReference type="Proteomes" id="UP000799438"/>
    </source>
</evidence>
<dbReference type="EMBL" id="ML995477">
    <property type="protein sequence ID" value="KAF2145572.1"/>
    <property type="molecule type" value="Genomic_DNA"/>
</dbReference>
<feature type="region of interest" description="Disordered" evidence="1">
    <location>
        <begin position="1"/>
        <end position="21"/>
    </location>
</feature>
<dbReference type="AlphaFoldDB" id="A0A6A6BN93"/>
<reference evidence="2" key="1">
    <citation type="journal article" date="2020" name="Stud. Mycol.">
        <title>101 Dothideomycetes genomes: a test case for predicting lifestyles and emergence of pathogens.</title>
        <authorList>
            <person name="Haridas S."/>
            <person name="Albert R."/>
            <person name="Binder M."/>
            <person name="Bloem J."/>
            <person name="Labutti K."/>
            <person name="Salamov A."/>
            <person name="Andreopoulos B."/>
            <person name="Baker S."/>
            <person name="Barry K."/>
            <person name="Bills G."/>
            <person name="Bluhm B."/>
            <person name="Cannon C."/>
            <person name="Castanera R."/>
            <person name="Culley D."/>
            <person name="Daum C."/>
            <person name="Ezra D."/>
            <person name="Gonzalez J."/>
            <person name="Henrissat B."/>
            <person name="Kuo A."/>
            <person name="Liang C."/>
            <person name="Lipzen A."/>
            <person name="Lutzoni F."/>
            <person name="Magnuson J."/>
            <person name="Mondo S."/>
            <person name="Nolan M."/>
            <person name="Ohm R."/>
            <person name="Pangilinan J."/>
            <person name="Park H.-J."/>
            <person name="Ramirez L."/>
            <person name="Alfaro M."/>
            <person name="Sun H."/>
            <person name="Tritt A."/>
            <person name="Yoshinaga Y."/>
            <person name="Zwiers L.-H."/>
            <person name="Turgeon B."/>
            <person name="Goodwin S."/>
            <person name="Spatafora J."/>
            <person name="Crous P."/>
            <person name="Grigoriev I."/>
        </authorList>
    </citation>
    <scope>NUCLEOTIDE SEQUENCE</scope>
    <source>
        <strain evidence="2">CBS 121167</strain>
    </source>
</reference>
<gene>
    <name evidence="2" type="ORF">K452DRAFT_122099</name>
</gene>
<evidence type="ECO:0000313" key="2">
    <source>
        <dbReference type="EMBL" id="KAF2145572.1"/>
    </source>
</evidence>
<keyword evidence="3" id="KW-1185">Reference proteome</keyword>
<dbReference type="RefSeq" id="XP_033401284.1">
    <property type="nucleotide sequence ID" value="XM_033535190.1"/>
</dbReference>
<dbReference type="Proteomes" id="UP000799438">
    <property type="component" value="Unassembled WGS sequence"/>
</dbReference>
<organism evidence="2 3">
    <name type="scientific">Aplosporella prunicola CBS 121167</name>
    <dbReference type="NCBI Taxonomy" id="1176127"/>
    <lineage>
        <taxon>Eukaryota</taxon>
        <taxon>Fungi</taxon>
        <taxon>Dikarya</taxon>
        <taxon>Ascomycota</taxon>
        <taxon>Pezizomycotina</taxon>
        <taxon>Dothideomycetes</taxon>
        <taxon>Dothideomycetes incertae sedis</taxon>
        <taxon>Botryosphaeriales</taxon>
        <taxon>Aplosporellaceae</taxon>
        <taxon>Aplosporella</taxon>
    </lineage>
</organism>
<protein>
    <submittedName>
        <fullName evidence="2">Uncharacterized protein</fullName>
    </submittedName>
</protein>
<sequence>MMMAVGMASARNSLSRSGGGAGARLVMGDSPAARAAHQHAHSALPTCSCHAPPEIFEALPIVALRIFFACTIARLLLEATTYAHATPQCLRRYGRRHLMPDIRGDRQRRPVVLFVVVKCWRETMLMKPSCTLSCSLNRGKGVTRNRPRKERVLDCSPCRVLVCVIVCSYSTTTSTLCYSFCCLLLP</sequence>
<dbReference type="GeneID" id="54292684"/>
<accession>A0A6A6BN93</accession>
<evidence type="ECO:0000256" key="1">
    <source>
        <dbReference type="SAM" id="MobiDB-lite"/>
    </source>
</evidence>
<proteinExistence type="predicted"/>